<name>A0A2A3ZEX8_BREAU</name>
<dbReference type="EMBL" id="NRGO01000012">
    <property type="protein sequence ID" value="PCC50063.1"/>
    <property type="molecule type" value="Genomic_DNA"/>
</dbReference>
<dbReference type="InterPro" id="IPR052902">
    <property type="entry name" value="ABC-2_transporter"/>
</dbReference>
<evidence type="ECO:0000313" key="8">
    <source>
        <dbReference type="Proteomes" id="UP000217720"/>
    </source>
</evidence>
<dbReference type="Proteomes" id="UP000217720">
    <property type="component" value="Unassembled WGS sequence"/>
</dbReference>
<evidence type="ECO:0000259" key="6">
    <source>
        <dbReference type="PROSITE" id="PS51012"/>
    </source>
</evidence>
<dbReference type="PANTHER" id="PTHR43027">
    <property type="entry name" value="DOXORUBICIN RESISTANCE ABC TRANSPORTER PERMEASE PROTEIN DRRC-RELATED"/>
    <property type="match status" value="1"/>
</dbReference>
<comment type="subcellular location">
    <subcellularLocation>
        <location evidence="1">Membrane</location>
        <topology evidence="1">Multi-pass membrane protein</topology>
    </subcellularLocation>
</comment>
<reference evidence="7 8" key="1">
    <citation type="journal article" date="2017" name="Elife">
        <title>Extensive horizontal gene transfer in cheese-associated bacteria.</title>
        <authorList>
            <person name="Bonham K.S."/>
            <person name="Wolfe B.E."/>
            <person name="Dutton R.J."/>
        </authorList>
    </citation>
    <scope>NUCLEOTIDE SEQUENCE [LARGE SCALE GENOMIC DNA]</scope>
    <source>
        <strain evidence="7 8">900_6</strain>
    </source>
</reference>
<feature type="transmembrane region" description="Helical" evidence="5">
    <location>
        <begin position="40"/>
        <end position="62"/>
    </location>
</feature>
<keyword evidence="4 5" id="KW-0472">Membrane</keyword>
<feature type="transmembrane region" description="Helical" evidence="5">
    <location>
        <begin position="125"/>
        <end position="150"/>
    </location>
</feature>
<evidence type="ECO:0000256" key="4">
    <source>
        <dbReference type="ARBA" id="ARBA00023136"/>
    </source>
</evidence>
<feature type="transmembrane region" description="Helical" evidence="5">
    <location>
        <begin position="190"/>
        <end position="210"/>
    </location>
</feature>
<evidence type="ECO:0000256" key="3">
    <source>
        <dbReference type="ARBA" id="ARBA00022989"/>
    </source>
</evidence>
<dbReference type="GO" id="GO:0016020">
    <property type="term" value="C:membrane"/>
    <property type="evidence" value="ECO:0007669"/>
    <property type="project" value="UniProtKB-SubCell"/>
</dbReference>
<gene>
    <name evidence="7" type="ORF">CIK62_10260</name>
</gene>
<dbReference type="PANTHER" id="PTHR43027:SF2">
    <property type="entry name" value="TRANSPORT PERMEASE PROTEIN"/>
    <property type="match status" value="1"/>
</dbReference>
<dbReference type="AlphaFoldDB" id="A0A2A3ZEX8"/>
<evidence type="ECO:0000256" key="5">
    <source>
        <dbReference type="SAM" id="Phobius"/>
    </source>
</evidence>
<evidence type="ECO:0000256" key="1">
    <source>
        <dbReference type="ARBA" id="ARBA00004141"/>
    </source>
</evidence>
<feature type="transmembrane region" description="Helical" evidence="5">
    <location>
        <begin position="247"/>
        <end position="269"/>
    </location>
</feature>
<dbReference type="InterPro" id="IPR013525">
    <property type="entry name" value="ABC2_TM"/>
</dbReference>
<sequence length="277" mass="29374">MVRRPAKRPMSSSAAFDRNQLRQLILTHSREAMRDRRGMVTMLVVFGGLLIGLAVLDLLIAWNNDSQPHGTSKGSGVLASSLPMIALIGFSSLALVNTAVPLAAYRAKNILRHLGTTPVSRGLFIVAHVPVRIGLGLLQVATLLILAVLFATPTPAASLRAALLMFSAMLAFLALGYLLGALLRDPDRALNLSFILTIVLIATSGTALPLESLPDMAGSVLSWLPTTQFVLGLRAELLGTGTAGLPFWAIVSLLLGIAVALLAVASRIFRWEAPSQS</sequence>
<keyword evidence="2 5" id="KW-0812">Transmembrane</keyword>
<dbReference type="PROSITE" id="PS51012">
    <property type="entry name" value="ABC_TM2"/>
    <property type="match status" value="1"/>
</dbReference>
<accession>A0A2A3ZEX8</accession>
<proteinExistence type="predicted"/>
<evidence type="ECO:0000313" key="7">
    <source>
        <dbReference type="EMBL" id="PCC50063.1"/>
    </source>
</evidence>
<dbReference type="Pfam" id="PF12698">
    <property type="entry name" value="ABC2_membrane_3"/>
    <property type="match status" value="1"/>
</dbReference>
<keyword evidence="3 5" id="KW-1133">Transmembrane helix</keyword>
<feature type="domain" description="ABC transmembrane type-2" evidence="6">
    <location>
        <begin position="40"/>
        <end position="272"/>
    </location>
</feature>
<evidence type="ECO:0000256" key="2">
    <source>
        <dbReference type="ARBA" id="ARBA00022692"/>
    </source>
</evidence>
<protein>
    <recommendedName>
        <fullName evidence="6">ABC transmembrane type-2 domain-containing protein</fullName>
    </recommendedName>
</protein>
<dbReference type="InterPro" id="IPR047817">
    <property type="entry name" value="ABC2_TM_bact-type"/>
</dbReference>
<dbReference type="GO" id="GO:0140359">
    <property type="term" value="F:ABC-type transporter activity"/>
    <property type="evidence" value="ECO:0007669"/>
    <property type="project" value="InterPro"/>
</dbReference>
<organism evidence="7 8">
    <name type="scientific">Brevibacterium aurantiacum</name>
    <dbReference type="NCBI Taxonomy" id="273384"/>
    <lineage>
        <taxon>Bacteria</taxon>
        <taxon>Bacillati</taxon>
        <taxon>Actinomycetota</taxon>
        <taxon>Actinomycetes</taxon>
        <taxon>Micrococcales</taxon>
        <taxon>Brevibacteriaceae</taxon>
        <taxon>Brevibacterium</taxon>
    </lineage>
</organism>
<feature type="transmembrane region" description="Helical" evidence="5">
    <location>
        <begin position="82"/>
        <end position="104"/>
    </location>
</feature>
<feature type="transmembrane region" description="Helical" evidence="5">
    <location>
        <begin position="162"/>
        <end position="183"/>
    </location>
</feature>
<comment type="caution">
    <text evidence="7">The sequence shown here is derived from an EMBL/GenBank/DDBJ whole genome shotgun (WGS) entry which is preliminary data.</text>
</comment>